<name>A0A2N0ZM44_9BACI</name>
<dbReference type="Gene3D" id="3.40.50.450">
    <property type="match status" value="1"/>
</dbReference>
<protein>
    <submittedName>
        <fullName evidence="3">DNA-protecting protein DprA</fullName>
    </submittedName>
</protein>
<dbReference type="SUPFAM" id="SSF102405">
    <property type="entry name" value="MCP/YpsA-like"/>
    <property type="match status" value="1"/>
</dbReference>
<evidence type="ECO:0000313" key="4">
    <source>
        <dbReference type="Proteomes" id="UP000233343"/>
    </source>
</evidence>
<accession>A0A2N0ZM44</accession>
<reference evidence="3 4" key="1">
    <citation type="journal article" date="2010" name="Int. J. Syst. Evol. Microbiol.">
        <title>Bacillus horneckiae sp. nov., isolated from a spacecraft-assembly clean room.</title>
        <authorList>
            <person name="Vaishampayan P."/>
            <person name="Probst A."/>
            <person name="Krishnamurthi S."/>
            <person name="Ghosh S."/>
            <person name="Osman S."/>
            <person name="McDowall A."/>
            <person name="Ruckmani A."/>
            <person name="Mayilraj S."/>
            <person name="Venkateswaran K."/>
        </authorList>
    </citation>
    <scope>NUCLEOTIDE SEQUENCE [LARGE SCALE GENOMIC DNA]</scope>
    <source>
        <strain evidence="4">1PO1SC</strain>
    </source>
</reference>
<keyword evidence="4" id="KW-1185">Reference proteome</keyword>
<comment type="caution">
    <text evidence="3">The sequence shown here is derived from an EMBL/GenBank/DDBJ whole genome shotgun (WGS) entry which is preliminary data.</text>
</comment>
<dbReference type="RefSeq" id="WP_066197106.1">
    <property type="nucleotide sequence ID" value="NZ_JAFDQP010000005.1"/>
</dbReference>
<dbReference type="PANTHER" id="PTHR43022:SF1">
    <property type="entry name" value="PROTEIN SMF"/>
    <property type="match status" value="1"/>
</dbReference>
<dbReference type="NCBIfam" id="TIGR00732">
    <property type="entry name" value="dprA"/>
    <property type="match status" value="1"/>
</dbReference>
<organism evidence="3 4">
    <name type="scientific">Cytobacillus horneckiae</name>
    <dbReference type="NCBI Taxonomy" id="549687"/>
    <lineage>
        <taxon>Bacteria</taxon>
        <taxon>Bacillati</taxon>
        <taxon>Bacillota</taxon>
        <taxon>Bacilli</taxon>
        <taxon>Bacillales</taxon>
        <taxon>Bacillaceae</taxon>
        <taxon>Cytobacillus</taxon>
    </lineage>
</organism>
<dbReference type="InterPro" id="IPR057666">
    <property type="entry name" value="DrpA_SLOG"/>
</dbReference>
<evidence type="ECO:0000256" key="1">
    <source>
        <dbReference type="ARBA" id="ARBA00006525"/>
    </source>
</evidence>
<dbReference type="GO" id="GO:0009294">
    <property type="term" value="P:DNA-mediated transformation"/>
    <property type="evidence" value="ECO:0007669"/>
    <property type="project" value="InterPro"/>
</dbReference>
<comment type="similarity">
    <text evidence="1">Belongs to the DprA/Smf family.</text>
</comment>
<feature type="domain" description="Smf/DprA SLOG" evidence="2">
    <location>
        <begin position="81"/>
        <end position="290"/>
    </location>
</feature>
<dbReference type="PANTHER" id="PTHR43022">
    <property type="entry name" value="PROTEIN SMF"/>
    <property type="match status" value="1"/>
</dbReference>
<dbReference type="Proteomes" id="UP000233343">
    <property type="component" value="Unassembled WGS sequence"/>
</dbReference>
<dbReference type="EMBL" id="PISD01000007">
    <property type="protein sequence ID" value="PKG30568.1"/>
    <property type="molecule type" value="Genomic_DNA"/>
</dbReference>
<evidence type="ECO:0000313" key="3">
    <source>
        <dbReference type="EMBL" id="PKG30568.1"/>
    </source>
</evidence>
<dbReference type="Pfam" id="PF02481">
    <property type="entry name" value="DNA_processg_A"/>
    <property type="match status" value="1"/>
</dbReference>
<sequence length="292" mass="33068">MDEFTSRLVKLHHCKSASWKIIYQLLKIDPMLNSISPNYSSVYTPIDFPLNHSKFKTIKEELRSNKIDEQIQQYKYDHIRIISIFDDEYPPLLKEIYEPPWILYTKGDLTLLKNATILAVVGSRESTAYSYQVIQHLFPQLIEKDIVIASGLAKGVDTLAHEGAIKYGGRTIAVIGGGFYHIYPESNKQLACSIMNQHLLISEYPPNTKPARWHFPMRNRIISGISRGTLIIQAKRRSGSLITANFAVQEGREVFAVPGSVLSPHSDGANELIQQGAKLIRNAEDIIEELVY</sequence>
<dbReference type="AlphaFoldDB" id="A0A2N0ZM44"/>
<gene>
    <name evidence="3" type="primary">dprA</name>
    <name evidence="3" type="ORF">CWS20_02855</name>
</gene>
<proteinExistence type="inferred from homology"/>
<dbReference type="InterPro" id="IPR003488">
    <property type="entry name" value="DprA"/>
</dbReference>
<evidence type="ECO:0000259" key="2">
    <source>
        <dbReference type="Pfam" id="PF02481"/>
    </source>
</evidence>